<dbReference type="AlphaFoldDB" id="A0A3M4KJQ9"/>
<protein>
    <submittedName>
        <fullName evidence="1">Filamentous hemagglutinin</fullName>
    </submittedName>
</protein>
<evidence type="ECO:0000313" key="2">
    <source>
        <dbReference type="Proteomes" id="UP000273140"/>
    </source>
</evidence>
<comment type="caution">
    <text evidence="1">The sequence shown here is derived from an EMBL/GenBank/DDBJ whole genome shotgun (WGS) entry which is preliminary data.</text>
</comment>
<evidence type="ECO:0000313" key="1">
    <source>
        <dbReference type="EMBL" id="RMQ29477.1"/>
    </source>
</evidence>
<proteinExistence type="predicted"/>
<reference evidence="1 2" key="1">
    <citation type="submission" date="2018-08" db="EMBL/GenBank/DDBJ databases">
        <title>Recombination of ecologically and evolutionarily significant loci maintains genetic cohesion in the Pseudomonas syringae species complex.</title>
        <authorList>
            <person name="Dillon M."/>
            <person name="Thakur S."/>
            <person name="Almeida R.N.D."/>
            <person name="Weir B.S."/>
            <person name="Guttman D.S."/>
        </authorList>
    </citation>
    <scope>NUCLEOTIDE SEQUENCE [LARGE SCALE GENOMIC DNA]</scope>
    <source>
        <strain evidence="1 2">ICMP 19074</strain>
    </source>
</reference>
<dbReference type="EMBL" id="RBRB01000278">
    <property type="protein sequence ID" value="RMQ29477.1"/>
    <property type="molecule type" value="Genomic_DNA"/>
</dbReference>
<accession>A0A3M4KJQ9</accession>
<sequence>MQGLPSSSFVSKPQKYLIETNPVLTELKQFLSSDYLLAGLGYDPEVSAKRLGDGLYEQRLVQQAVVARTGQAFIDGQTSNEAQFKYLMNNAIASKQQLNLAVGVSLSSQQVAALTHDIVWLEEHEVNGEMVLVPVLYLAQADGRLGPTGALIAGNDVSLIAGQNLDNVGTLRAANNLSAVAGNNLVNTGLIEAGNRLDLLAGNDLINTAGGIIKGRDVSLTAINGDVINERSITSMDNSARGQRHNEFADSAARIEAANDMSISAGRDVINKGSVLESG</sequence>
<name>A0A3M4KJQ9_PSESF</name>
<feature type="non-terminal residue" evidence="1">
    <location>
        <position position="279"/>
    </location>
</feature>
<dbReference type="Proteomes" id="UP000273140">
    <property type="component" value="Unassembled WGS sequence"/>
</dbReference>
<gene>
    <name evidence="1" type="ORF">ALQ07_04990</name>
</gene>
<organism evidence="1 2">
    <name type="scientific">Pseudomonas syringae pv. actinidiae</name>
    <dbReference type="NCBI Taxonomy" id="103796"/>
    <lineage>
        <taxon>Bacteria</taxon>
        <taxon>Pseudomonadati</taxon>
        <taxon>Pseudomonadota</taxon>
        <taxon>Gammaproteobacteria</taxon>
        <taxon>Pseudomonadales</taxon>
        <taxon>Pseudomonadaceae</taxon>
        <taxon>Pseudomonas</taxon>
        <taxon>Pseudomonas syringae</taxon>
    </lineage>
</organism>